<proteinExistence type="predicted"/>
<feature type="transmembrane region" description="Helical" evidence="1">
    <location>
        <begin position="204"/>
        <end position="224"/>
    </location>
</feature>
<feature type="transmembrane region" description="Helical" evidence="1">
    <location>
        <begin position="178"/>
        <end position="198"/>
    </location>
</feature>
<protein>
    <recommendedName>
        <fullName evidence="4">DUF4386 domain-containing protein</fullName>
    </recommendedName>
</protein>
<evidence type="ECO:0008006" key="4">
    <source>
        <dbReference type="Google" id="ProtNLM"/>
    </source>
</evidence>
<feature type="transmembrane region" description="Helical" evidence="1">
    <location>
        <begin position="101"/>
        <end position="123"/>
    </location>
</feature>
<evidence type="ECO:0000313" key="3">
    <source>
        <dbReference type="Proteomes" id="UP000092389"/>
    </source>
</evidence>
<dbReference type="OrthoDB" id="668928at2"/>
<keyword evidence="1" id="KW-0812">Transmembrane</keyword>
<dbReference type="RefSeq" id="WP_067908555.1">
    <property type="nucleotide sequence ID" value="NZ_LZJP01000089.1"/>
</dbReference>
<name>A0A1A2TQ31_MYCNT</name>
<dbReference type="AlphaFoldDB" id="A0A1A2TQ31"/>
<comment type="caution">
    <text evidence="2">The sequence shown here is derived from an EMBL/GenBank/DDBJ whole genome shotgun (WGS) entry which is preliminary data.</text>
</comment>
<accession>A0A1A2TQ31</accession>
<evidence type="ECO:0000313" key="2">
    <source>
        <dbReference type="EMBL" id="OBH78137.1"/>
    </source>
</evidence>
<feature type="transmembrane region" description="Helical" evidence="1">
    <location>
        <begin position="23"/>
        <end position="48"/>
    </location>
</feature>
<gene>
    <name evidence="2" type="ORF">A5683_18025</name>
</gene>
<dbReference type="EMBL" id="LZJU01000052">
    <property type="protein sequence ID" value="OBH78137.1"/>
    <property type="molecule type" value="Genomic_DNA"/>
</dbReference>
<reference evidence="2 3" key="1">
    <citation type="submission" date="2016-06" db="EMBL/GenBank/DDBJ databases">
        <authorList>
            <person name="Kjaerup R.B."/>
            <person name="Dalgaard T.S."/>
            <person name="Juul-Madsen H.R."/>
        </authorList>
    </citation>
    <scope>NUCLEOTIDE SEQUENCE [LARGE SCALE GENOMIC DNA]</scope>
    <source>
        <strain evidence="2 3">E152</strain>
    </source>
</reference>
<keyword evidence="1" id="KW-1133">Transmembrane helix</keyword>
<organism evidence="2 3">
    <name type="scientific">Mycobacterium mantenii</name>
    <dbReference type="NCBI Taxonomy" id="560555"/>
    <lineage>
        <taxon>Bacteria</taxon>
        <taxon>Bacillati</taxon>
        <taxon>Actinomycetota</taxon>
        <taxon>Actinomycetes</taxon>
        <taxon>Mycobacteriales</taxon>
        <taxon>Mycobacteriaceae</taxon>
        <taxon>Mycobacterium</taxon>
        <taxon>Mycobacterium avium complex (MAC)</taxon>
    </lineage>
</organism>
<evidence type="ECO:0000256" key="1">
    <source>
        <dbReference type="SAM" id="Phobius"/>
    </source>
</evidence>
<sequence>MTDSAVGAARLEGNRPGHGGSPLAALALLCIGLLIGGISLGVAVGGIMPLPYGPAGAVTVYVRAQPGAVRVIAVATFASSVPLALYAALAGARLRQLGAGAGAAAIALTGGTLAAGALGLAGLLGWSLSMPDVAANAALVRALYLLVFLTGGPGHLVALGVLVGALAAPGKRLLPGPIARLGLATAALAELTTVVLIWPALGVILPIARVLALTWLMVAGVALTHATRRGSAARGAVADGRHEGAST</sequence>
<feature type="transmembrane region" description="Helical" evidence="1">
    <location>
        <begin position="68"/>
        <end position="89"/>
    </location>
</feature>
<feature type="transmembrane region" description="Helical" evidence="1">
    <location>
        <begin position="143"/>
        <end position="166"/>
    </location>
</feature>
<keyword evidence="1" id="KW-0472">Membrane</keyword>
<dbReference type="Proteomes" id="UP000092389">
    <property type="component" value="Unassembled WGS sequence"/>
</dbReference>